<dbReference type="AlphaFoldDB" id="A0A2X2C2Q0"/>
<evidence type="ECO:0000313" key="1">
    <source>
        <dbReference type="EMBL" id="SPY99756.1"/>
    </source>
</evidence>
<organism evidence="1 3">
    <name type="scientific">Proteus mirabilis</name>
    <dbReference type="NCBI Taxonomy" id="584"/>
    <lineage>
        <taxon>Bacteria</taxon>
        <taxon>Pseudomonadati</taxon>
        <taxon>Pseudomonadota</taxon>
        <taxon>Gammaproteobacteria</taxon>
        <taxon>Enterobacterales</taxon>
        <taxon>Morganellaceae</taxon>
        <taxon>Proteus</taxon>
    </lineage>
</organism>
<evidence type="ECO:0000313" key="4">
    <source>
        <dbReference type="Proteomes" id="UP000254191"/>
    </source>
</evidence>
<evidence type="ECO:0000313" key="2">
    <source>
        <dbReference type="EMBL" id="SUC20233.1"/>
    </source>
</evidence>
<sequence length="29" mass="3296">MRNVGIGIESMDALAKFTHNELYSIGWEL</sequence>
<dbReference type="EMBL" id="UGTS01000004">
    <property type="protein sequence ID" value="SUC20233.1"/>
    <property type="molecule type" value="Genomic_DNA"/>
</dbReference>
<protein>
    <submittedName>
        <fullName evidence="1">Uncharacterized protein</fullName>
    </submittedName>
</protein>
<accession>A0A2X2C2Q0</accession>
<dbReference type="Proteomes" id="UP000254191">
    <property type="component" value="Unassembled WGS sequence"/>
</dbReference>
<evidence type="ECO:0000313" key="3">
    <source>
        <dbReference type="Proteomes" id="UP000251485"/>
    </source>
</evidence>
<gene>
    <name evidence="1" type="ORF">NCTC10975_03485</name>
    <name evidence="2" type="ORF">NCTC11938_01694</name>
</gene>
<dbReference type="Proteomes" id="UP000251485">
    <property type="component" value="Unassembled WGS sequence"/>
</dbReference>
<dbReference type="EMBL" id="UAUE01000025">
    <property type="protein sequence ID" value="SPY99756.1"/>
    <property type="molecule type" value="Genomic_DNA"/>
</dbReference>
<reference evidence="3 4" key="1">
    <citation type="submission" date="2018-06" db="EMBL/GenBank/DDBJ databases">
        <authorList>
            <consortium name="Pathogen Informatics"/>
            <person name="Doyle S."/>
        </authorList>
    </citation>
    <scope>NUCLEOTIDE SEQUENCE [LARGE SCALE GENOMIC DNA]</scope>
    <source>
        <strain evidence="1 3">NCTC10975</strain>
        <strain evidence="2 4">NCTC11938</strain>
    </source>
</reference>
<proteinExistence type="predicted"/>
<name>A0A2X2C2Q0_PROMI</name>